<accession>A0A1G7IZD4</accession>
<dbReference type="Proteomes" id="UP000198922">
    <property type="component" value="Unassembled WGS sequence"/>
</dbReference>
<name>A0A1G7IZD4_9RHOB</name>
<dbReference type="STRING" id="521013.SAMN04488567_3583"/>
<gene>
    <name evidence="1" type="ORF">SAMN04488567_3583</name>
</gene>
<dbReference type="RefSeq" id="WP_090114244.1">
    <property type="nucleotide sequence ID" value="NZ_FNAT01000008.1"/>
</dbReference>
<proteinExistence type="predicted"/>
<reference evidence="2" key="1">
    <citation type="submission" date="2016-10" db="EMBL/GenBank/DDBJ databases">
        <authorList>
            <person name="Varghese N."/>
            <person name="Submissions S."/>
        </authorList>
    </citation>
    <scope>NUCLEOTIDE SEQUENCE [LARGE SCALE GENOMIC DNA]</scope>
    <source>
        <strain evidence="2">DSM 21424</strain>
    </source>
</reference>
<dbReference type="GO" id="GO:0008146">
    <property type="term" value="F:sulfotransferase activity"/>
    <property type="evidence" value="ECO:0007669"/>
    <property type="project" value="InterPro"/>
</dbReference>
<dbReference type="Pfam" id="PF03567">
    <property type="entry name" value="Sulfotransfer_2"/>
    <property type="match status" value="1"/>
</dbReference>
<keyword evidence="2" id="KW-1185">Reference proteome</keyword>
<organism evidence="1 2">
    <name type="scientific">Limimaricola pyoseonensis</name>
    <dbReference type="NCBI Taxonomy" id="521013"/>
    <lineage>
        <taxon>Bacteria</taxon>
        <taxon>Pseudomonadati</taxon>
        <taxon>Pseudomonadota</taxon>
        <taxon>Alphaproteobacteria</taxon>
        <taxon>Rhodobacterales</taxon>
        <taxon>Paracoccaceae</taxon>
        <taxon>Limimaricola</taxon>
    </lineage>
</organism>
<protein>
    <submittedName>
        <fullName evidence="1">Sulfotransferase family protein</fullName>
    </submittedName>
</protein>
<evidence type="ECO:0000313" key="1">
    <source>
        <dbReference type="EMBL" id="SDF17956.1"/>
    </source>
</evidence>
<evidence type="ECO:0000313" key="2">
    <source>
        <dbReference type="Proteomes" id="UP000198922"/>
    </source>
</evidence>
<dbReference type="GO" id="GO:0016020">
    <property type="term" value="C:membrane"/>
    <property type="evidence" value="ECO:0007669"/>
    <property type="project" value="InterPro"/>
</dbReference>
<dbReference type="OrthoDB" id="8756565at2"/>
<sequence>MLDNRTLLDKTGLAGLQRGIDRARGVGRNHFMIEIAGRRLGYCYIRKNACSSFKRMFLDLAPPDLPRRPDERPIDFMRRHFRMTPEDFERCDHLVLVHREPLARLLSMFRNKFVAETGAQDITRSFERLEGRPAAQASFRDFATRYLARDFARIDRHVLPQRLHLARAVYTDVIPISDLHDRMAAILGPDLAARYFARPVNRSSHVPLVAMPGAAERPVAELRRLYAETGTMPDDDSLLPPDLRARLLARYAMDRDLAGPAAAARPA</sequence>
<dbReference type="AlphaFoldDB" id="A0A1G7IZD4"/>
<dbReference type="InterPro" id="IPR005331">
    <property type="entry name" value="Sulfotransferase"/>
</dbReference>
<keyword evidence="1" id="KW-0808">Transferase</keyword>
<dbReference type="EMBL" id="FNAT01000008">
    <property type="protein sequence ID" value="SDF17956.1"/>
    <property type="molecule type" value="Genomic_DNA"/>
</dbReference>